<dbReference type="SUPFAM" id="SSF81442">
    <property type="entry name" value="Cytochrome c oxidase subunit I-like"/>
    <property type="match status" value="1"/>
</dbReference>
<gene>
    <name evidence="28" type="ORF">PF66_02324</name>
</gene>
<evidence type="ECO:0000256" key="16">
    <source>
        <dbReference type="ARBA" id="ARBA00023008"/>
    </source>
</evidence>
<keyword evidence="16" id="KW-0186">Copper</keyword>
<dbReference type="GO" id="GO:0004129">
    <property type="term" value="F:cytochrome-c oxidase activity"/>
    <property type="evidence" value="ECO:0007669"/>
    <property type="project" value="InterPro"/>
</dbReference>
<evidence type="ECO:0000256" key="2">
    <source>
        <dbReference type="ARBA" id="ARBA00001973"/>
    </source>
</evidence>
<evidence type="ECO:0000256" key="4">
    <source>
        <dbReference type="ARBA" id="ARBA00009578"/>
    </source>
</evidence>
<name>A0A0M9GHK8_9PSED</name>
<dbReference type="OrthoDB" id="9803294at2"/>
<dbReference type="RefSeq" id="WP_054062750.1">
    <property type="nucleotide sequence ID" value="NZ_JSYZ01000007.1"/>
</dbReference>
<comment type="cofactor">
    <cofactor evidence="22">
        <name>Fe(II)-heme o</name>
        <dbReference type="ChEBI" id="CHEBI:60530"/>
    </cofactor>
</comment>
<evidence type="ECO:0000256" key="12">
    <source>
        <dbReference type="ARBA" id="ARBA00022723"/>
    </source>
</evidence>
<evidence type="ECO:0000256" key="26">
    <source>
        <dbReference type="SAM" id="Phobius"/>
    </source>
</evidence>
<evidence type="ECO:0000256" key="24">
    <source>
        <dbReference type="ARBA" id="ARBA00048190"/>
    </source>
</evidence>
<dbReference type="PROSITE" id="PS00077">
    <property type="entry name" value="COX1_CUB"/>
    <property type="match status" value="1"/>
</dbReference>
<evidence type="ECO:0000256" key="21">
    <source>
        <dbReference type="ARBA" id="ARBA00032435"/>
    </source>
</evidence>
<dbReference type="Proteomes" id="UP000037931">
    <property type="component" value="Unassembled WGS sequence"/>
</dbReference>
<evidence type="ECO:0000259" key="27">
    <source>
        <dbReference type="PROSITE" id="PS50855"/>
    </source>
</evidence>
<evidence type="ECO:0000256" key="5">
    <source>
        <dbReference type="ARBA" id="ARBA00012941"/>
    </source>
</evidence>
<feature type="domain" description="Cytochrome oxidase subunit I profile" evidence="27">
    <location>
        <begin position="39"/>
        <end position="559"/>
    </location>
</feature>
<evidence type="ECO:0000256" key="10">
    <source>
        <dbReference type="ARBA" id="ARBA00022660"/>
    </source>
</evidence>
<dbReference type="GO" id="GO:0016682">
    <property type="term" value="F:oxidoreductase activity, acting on diphenols and related substances as donors, oxygen as acceptor"/>
    <property type="evidence" value="ECO:0007669"/>
    <property type="project" value="InterPro"/>
</dbReference>
<dbReference type="GO" id="GO:0015990">
    <property type="term" value="P:electron transport coupled proton transport"/>
    <property type="evidence" value="ECO:0007669"/>
    <property type="project" value="TreeGrafter"/>
</dbReference>
<proteinExistence type="inferred from homology"/>
<dbReference type="InterPro" id="IPR036927">
    <property type="entry name" value="Cyt_c_oxase-like_su1_sf"/>
</dbReference>
<feature type="transmembrane region" description="Helical" evidence="26">
    <location>
        <begin position="103"/>
        <end position="127"/>
    </location>
</feature>
<feature type="transmembrane region" description="Helical" evidence="26">
    <location>
        <begin position="452"/>
        <end position="474"/>
    </location>
</feature>
<evidence type="ECO:0000256" key="6">
    <source>
        <dbReference type="ARBA" id="ARBA00014691"/>
    </source>
</evidence>
<dbReference type="EC" id="7.1.1.3" evidence="5"/>
<dbReference type="GO" id="GO:0009060">
    <property type="term" value="P:aerobic respiration"/>
    <property type="evidence" value="ECO:0007669"/>
    <property type="project" value="InterPro"/>
</dbReference>
<feature type="transmembrane region" description="Helical" evidence="26">
    <location>
        <begin position="382"/>
        <end position="403"/>
    </location>
</feature>
<evidence type="ECO:0000256" key="23">
    <source>
        <dbReference type="ARBA" id="ARBA00034513"/>
    </source>
</evidence>
<dbReference type="EMBL" id="JSYZ01000007">
    <property type="protein sequence ID" value="KPA91441.1"/>
    <property type="molecule type" value="Genomic_DNA"/>
</dbReference>
<keyword evidence="13 25" id="KW-0249">Electron transport</keyword>
<evidence type="ECO:0000313" key="28">
    <source>
        <dbReference type="EMBL" id="KPA91441.1"/>
    </source>
</evidence>
<evidence type="ECO:0000256" key="18">
    <source>
        <dbReference type="ARBA" id="ARBA00030075"/>
    </source>
</evidence>
<evidence type="ECO:0000256" key="9">
    <source>
        <dbReference type="ARBA" id="ARBA00022617"/>
    </source>
</evidence>
<dbReference type="PANTHER" id="PTHR10422:SF35">
    <property type="entry name" value="CYTOCHROME BO(3) UBIQUINOL OXIDASE SUBUNIT 1"/>
    <property type="match status" value="1"/>
</dbReference>
<feature type="transmembrane region" description="Helical" evidence="26">
    <location>
        <begin position="346"/>
        <end position="370"/>
    </location>
</feature>
<dbReference type="GO" id="GO:0005886">
    <property type="term" value="C:plasma membrane"/>
    <property type="evidence" value="ECO:0007669"/>
    <property type="project" value="UniProtKB-SubCell"/>
</dbReference>
<dbReference type="AlphaFoldDB" id="A0A0M9GHK8"/>
<dbReference type="Pfam" id="PF00115">
    <property type="entry name" value="COX1"/>
    <property type="match status" value="1"/>
</dbReference>
<keyword evidence="29" id="KW-1185">Reference proteome</keyword>
<feature type="transmembrane region" description="Helical" evidence="26">
    <location>
        <begin position="139"/>
        <end position="160"/>
    </location>
</feature>
<comment type="subunit">
    <text evidence="23">The cytochrome bo(3) ubiquinol oxidase complex is a heterooctamer of two A chains, two B chains, two C chains and two D chains.</text>
</comment>
<dbReference type="Gene3D" id="1.20.210.10">
    <property type="entry name" value="Cytochrome c oxidase-like, subunit I domain"/>
    <property type="match status" value="1"/>
</dbReference>
<evidence type="ECO:0000256" key="11">
    <source>
        <dbReference type="ARBA" id="ARBA00022692"/>
    </source>
</evidence>
<feature type="transmembrane region" description="Helical" evidence="26">
    <location>
        <begin position="494"/>
        <end position="518"/>
    </location>
</feature>
<evidence type="ECO:0000256" key="13">
    <source>
        <dbReference type="ARBA" id="ARBA00022982"/>
    </source>
</evidence>
<comment type="subcellular location">
    <subcellularLocation>
        <location evidence="3">Cell membrane</location>
        <topology evidence="3">Multi-pass membrane protein</topology>
    </subcellularLocation>
</comment>
<organism evidence="28 29">
    <name type="scientific">Pseudomonas asplenii</name>
    <dbReference type="NCBI Taxonomy" id="53407"/>
    <lineage>
        <taxon>Bacteria</taxon>
        <taxon>Pseudomonadati</taxon>
        <taxon>Pseudomonadota</taxon>
        <taxon>Gammaproteobacteria</taxon>
        <taxon>Pseudomonadales</taxon>
        <taxon>Pseudomonadaceae</taxon>
        <taxon>Pseudomonas</taxon>
    </lineage>
</organism>
<dbReference type="GO" id="GO:0020037">
    <property type="term" value="F:heme binding"/>
    <property type="evidence" value="ECO:0007669"/>
    <property type="project" value="InterPro"/>
</dbReference>
<keyword evidence="17 26" id="KW-0472">Membrane</keyword>
<feature type="transmembrane region" description="Helical" evidence="26">
    <location>
        <begin position="57"/>
        <end position="74"/>
    </location>
</feature>
<dbReference type="FunFam" id="1.20.210.10:FF:000002">
    <property type="entry name" value="Cytochrome o ubiquinol oxidase, subunit I"/>
    <property type="match status" value="1"/>
</dbReference>
<dbReference type="NCBIfam" id="TIGR02843">
    <property type="entry name" value="CyoB"/>
    <property type="match status" value="1"/>
</dbReference>
<feature type="transmembrane region" description="Helical" evidence="26">
    <location>
        <begin position="227"/>
        <end position="253"/>
    </location>
</feature>
<evidence type="ECO:0000313" key="29">
    <source>
        <dbReference type="Proteomes" id="UP000037931"/>
    </source>
</evidence>
<feature type="transmembrane region" description="Helical" evidence="26">
    <location>
        <begin position="189"/>
        <end position="215"/>
    </location>
</feature>
<dbReference type="InterPro" id="IPR023616">
    <property type="entry name" value="Cyt_c_oxase-like_su1_dom"/>
</dbReference>
<keyword evidence="28" id="KW-0560">Oxidoreductase</keyword>
<comment type="cofactor">
    <cofactor evidence="2">
        <name>Cu(2+)</name>
        <dbReference type="ChEBI" id="CHEBI:29036"/>
    </cofactor>
</comment>
<evidence type="ECO:0000256" key="25">
    <source>
        <dbReference type="RuleBase" id="RU000370"/>
    </source>
</evidence>
<evidence type="ECO:0000256" key="15">
    <source>
        <dbReference type="ARBA" id="ARBA00023004"/>
    </source>
</evidence>
<evidence type="ECO:0000256" key="8">
    <source>
        <dbReference type="ARBA" id="ARBA00022475"/>
    </source>
</evidence>
<keyword evidence="11 25" id="KW-0812">Transmembrane</keyword>
<keyword evidence="9 25" id="KW-0349">Heme</keyword>
<evidence type="ECO:0000256" key="19">
    <source>
        <dbReference type="ARBA" id="ARBA00031883"/>
    </source>
</evidence>
<comment type="cofactor">
    <cofactor evidence="1">
        <name>heme b</name>
        <dbReference type="ChEBI" id="CHEBI:60344"/>
    </cofactor>
</comment>
<accession>A0A0M9GHK8</accession>
<evidence type="ECO:0000256" key="22">
    <source>
        <dbReference type="ARBA" id="ARBA00034455"/>
    </source>
</evidence>
<comment type="similarity">
    <text evidence="4 25">Belongs to the heme-copper respiratory oxidase family.</text>
</comment>
<feature type="transmembrane region" description="Helical" evidence="26">
    <location>
        <begin position="591"/>
        <end position="611"/>
    </location>
</feature>
<dbReference type="GO" id="GO:0046872">
    <property type="term" value="F:metal ion binding"/>
    <property type="evidence" value="ECO:0007669"/>
    <property type="project" value="UniProtKB-KW"/>
</dbReference>
<dbReference type="GO" id="GO:0009486">
    <property type="term" value="F:cytochrome bo3 ubiquinol oxidase activity"/>
    <property type="evidence" value="ECO:0007669"/>
    <property type="project" value="UniProtKB-EC"/>
</dbReference>
<keyword evidence="14 26" id="KW-1133">Transmembrane helix</keyword>
<reference evidence="28 29" key="1">
    <citation type="journal article" date="2015" name="PLoS ONE">
        <title>Rice-Infecting Pseudomonas Genomes Are Highly Accessorized and Harbor Multiple Putative Virulence Mechanisms to Cause Sheath Brown Rot.</title>
        <authorList>
            <person name="Quibod I.L."/>
            <person name="Grande G."/>
            <person name="Oreiro E.G."/>
            <person name="Borja F.N."/>
            <person name="Dossa G.S."/>
            <person name="Mauleon R."/>
            <person name="Cruz C.V."/>
            <person name="Oliva R."/>
        </authorList>
    </citation>
    <scope>NUCLEOTIDE SEQUENCE [LARGE SCALE GENOMIC DNA]</scope>
    <source>
        <strain evidence="28 29">IRRI 6609</strain>
    </source>
</reference>
<keyword evidence="15" id="KW-0408">Iron</keyword>
<evidence type="ECO:0000256" key="17">
    <source>
        <dbReference type="ARBA" id="ARBA00023136"/>
    </source>
</evidence>
<dbReference type="PROSITE" id="PS50855">
    <property type="entry name" value="COX1"/>
    <property type="match status" value="1"/>
</dbReference>
<dbReference type="InterPro" id="IPR014207">
    <property type="entry name" value="Cyt_c_ubiqinol_oxidase_su1"/>
</dbReference>
<evidence type="ECO:0000256" key="20">
    <source>
        <dbReference type="ARBA" id="ARBA00032190"/>
    </source>
</evidence>
<evidence type="ECO:0000256" key="1">
    <source>
        <dbReference type="ARBA" id="ARBA00001970"/>
    </source>
</evidence>
<dbReference type="InterPro" id="IPR023615">
    <property type="entry name" value="Cyt_c_Oxase_su1_BS"/>
</dbReference>
<feature type="transmembrane region" description="Helical" evidence="26">
    <location>
        <begin position="16"/>
        <end position="36"/>
    </location>
</feature>
<dbReference type="PATRIC" id="fig|50340.43.peg.5695"/>
<dbReference type="PANTHER" id="PTHR10422">
    <property type="entry name" value="CYTOCHROME C OXIDASE SUBUNIT 1"/>
    <property type="match status" value="1"/>
</dbReference>
<dbReference type="GO" id="GO:0022904">
    <property type="term" value="P:respiratory electron transport chain"/>
    <property type="evidence" value="ECO:0007669"/>
    <property type="project" value="TreeGrafter"/>
</dbReference>
<dbReference type="CDD" id="cd01662">
    <property type="entry name" value="Ubiquinol_Oxidase_I"/>
    <property type="match status" value="1"/>
</dbReference>
<dbReference type="InterPro" id="IPR000883">
    <property type="entry name" value="Cyt_C_Oxase_1"/>
</dbReference>
<feature type="transmembrane region" description="Helical" evidence="26">
    <location>
        <begin position="415"/>
        <end position="440"/>
    </location>
</feature>
<evidence type="ECO:0000256" key="14">
    <source>
        <dbReference type="ARBA" id="ARBA00022989"/>
    </source>
</evidence>
<dbReference type="PRINTS" id="PR01165">
    <property type="entry name" value="CYCOXIDASEI"/>
</dbReference>
<keyword evidence="7 25" id="KW-0813">Transport</keyword>
<keyword evidence="8" id="KW-1003">Cell membrane</keyword>
<dbReference type="STRING" id="50340.PF66_02324"/>
<keyword evidence="12" id="KW-0479">Metal-binding</keyword>
<feature type="transmembrane region" description="Helical" evidence="26">
    <location>
        <begin position="273"/>
        <end position="298"/>
    </location>
</feature>
<feature type="transmembrane region" description="Helical" evidence="26">
    <location>
        <begin position="310"/>
        <end position="334"/>
    </location>
</feature>
<evidence type="ECO:0000256" key="3">
    <source>
        <dbReference type="ARBA" id="ARBA00004651"/>
    </source>
</evidence>
<comment type="catalytic activity">
    <reaction evidence="24">
        <text>2 a ubiquinol + O2 + n H(+)(in) = 2 a ubiquinone + 2 H2O + n H(+)(out)</text>
        <dbReference type="Rhea" id="RHEA:30251"/>
        <dbReference type="Rhea" id="RHEA-COMP:9565"/>
        <dbReference type="Rhea" id="RHEA-COMP:9566"/>
        <dbReference type="ChEBI" id="CHEBI:15377"/>
        <dbReference type="ChEBI" id="CHEBI:15378"/>
        <dbReference type="ChEBI" id="CHEBI:15379"/>
        <dbReference type="ChEBI" id="CHEBI:16389"/>
        <dbReference type="ChEBI" id="CHEBI:17976"/>
        <dbReference type="EC" id="7.1.1.3"/>
    </reaction>
</comment>
<protein>
    <recommendedName>
        <fullName evidence="6">Cytochrome bo(3) ubiquinol oxidase subunit 1</fullName>
        <ecNumber evidence="5">7.1.1.3</ecNumber>
    </recommendedName>
    <alternativeName>
        <fullName evidence="20">Cytochrome o ubiquinol oxidase subunit 1</fullName>
    </alternativeName>
    <alternativeName>
        <fullName evidence="18">Oxidase bo(3) subunit 1</fullName>
    </alternativeName>
    <alternativeName>
        <fullName evidence="21">Ubiquinol oxidase polypeptide I</fullName>
    </alternativeName>
    <alternativeName>
        <fullName evidence="19">Ubiquinol oxidase subunit 1</fullName>
    </alternativeName>
</protein>
<evidence type="ECO:0000256" key="7">
    <source>
        <dbReference type="ARBA" id="ARBA00022448"/>
    </source>
</evidence>
<comment type="caution">
    <text evidence="28">The sequence shown here is derived from an EMBL/GenBank/DDBJ whole genome shotgun (WGS) entry which is preliminary data.</text>
</comment>
<keyword evidence="10 25" id="KW-0679">Respiratory chain</keyword>
<sequence>MFGKLTWDAIPTDEPIIMYTLAVVALIGVTLLAWVTHKRYWGHLWREWLTSVDHKKIGCMYIIAALVMLLRGFSDAIMMRTQQAMAAGGGAGYLPPEHYDQIFTAHGVIMIFFMAMPFVVGLMNVVVPLQIGARDVAFPFLNALSFWLFVVGAVLVNVSLGVGEFARTGWVAYPPLSGLAYSPGVGVDYYIWSLQISGIGTLLTGVNFFVTILKMRTQGMTLFKMPIFTWTVLCTSILILAAFPILTATLFMLTMDRYLDMHFFTNEAGGNPMMYVNLIWAWGHPEVYILILPAFGIFSEIAATFSRKRLFGYASLVWATIAITILSFIVWLHHFFTMGAGGNVNAFFGIMTMIIAVPTGVKIFTWLFTLYKGRVRFETPMLWTLGFIVTFSIGGMTGVLLAVPGADFLLHNSLFLIAHFHNVIIGGAVFGYMAGLTYWFPKAFGFRLNDKWGKTAFWCWLIGFYFAFMPSYVLGFMGMTRRLNHFNNPEWRPWLMLELIGVAIILCGVTCQAVQLWVSIRDRDKNRDKTGDPWDGRTLEWATASPPPVYNFAQQPVVDDLDAYWGMKERGISTLTHTDYRQIHMPSNTSAGLLISLFTFLCGFALVWHIWWLAVLGLVAAGVALIVRSHDEHTDHFIPAQEVAVIEKTRLQHLTEASS</sequence>